<reference evidence="2" key="1">
    <citation type="submission" date="2016-04" db="EMBL/GenBank/DDBJ databases">
        <title>Cephalotus genome sequencing.</title>
        <authorList>
            <person name="Fukushima K."/>
            <person name="Hasebe M."/>
            <person name="Fang X."/>
        </authorList>
    </citation>
    <scope>NUCLEOTIDE SEQUENCE [LARGE SCALE GENOMIC DNA]</scope>
    <source>
        <strain evidence="2">cv. St1</strain>
    </source>
</reference>
<proteinExistence type="predicted"/>
<name>A0A1Q3DIK6_CEPFO</name>
<protein>
    <submittedName>
        <fullName evidence="1">RVT_1 domain-containing protein/zf-RVT domain-containing protein</fullName>
    </submittedName>
</protein>
<dbReference type="EMBL" id="BDDD01009500">
    <property type="protein sequence ID" value="GAV92337.1"/>
    <property type="molecule type" value="Genomic_DNA"/>
</dbReference>
<comment type="caution">
    <text evidence="1">The sequence shown here is derived from an EMBL/GenBank/DDBJ whole genome shotgun (WGS) entry which is preliminary data.</text>
</comment>
<gene>
    <name evidence="1" type="ORF">CFOL_v3_35716</name>
</gene>
<keyword evidence="2" id="KW-1185">Reference proteome</keyword>
<dbReference type="Proteomes" id="UP000187406">
    <property type="component" value="Unassembled WGS sequence"/>
</dbReference>
<sequence length="9" mass="1104">PRSSYRPIE</sequence>
<evidence type="ECO:0000313" key="2">
    <source>
        <dbReference type="Proteomes" id="UP000187406"/>
    </source>
</evidence>
<organism evidence="1 2">
    <name type="scientific">Cephalotus follicularis</name>
    <name type="common">Albany pitcher plant</name>
    <dbReference type="NCBI Taxonomy" id="3775"/>
    <lineage>
        <taxon>Eukaryota</taxon>
        <taxon>Viridiplantae</taxon>
        <taxon>Streptophyta</taxon>
        <taxon>Embryophyta</taxon>
        <taxon>Tracheophyta</taxon>
        <taxon>Spermatophyta</taxon>
        <taxon>Magnoliopsida</taxon>
        <taxon>eudicotyledons</taxon>
        <taxon>Gunneridae</taxon>
        <taxon>Pentapetalae</taxon>
        <taxon>rosids</taxon>
        <taxon>fabids</taxon>
        <taxon>Oxalidales</taxon>
        <taxon>Cephalotaceae</taxon>
        <taxon>Cephalotus</taxon>
    </lineage>
</organism>
<evidence type="ECO:0000313" key="1">
    <source>
        <dbReference type="EMBL" id="GAV92337.1"/>
    </source>
</evidence>
<accession>A0A1Q3DIK6</accession>
<feature type="non-terminal residue" evidence="1">
    <location>
        <position position="1"/>
    </location>
</feature>
<dbReference type="OrthoDB" id="1938625at2759"/>